<evidence type="ECO:0000313" key="2">
    <source>
        <dbReference type="Proteomes" id="UP000005239"/>
    </source>
</evidence>
<organism evidence="1 2">
    <name type="scientific">Pristionchus pacificus</name>
    <name type="common">Parasitic nematode worm</name>
    <dbReference type="NCBI Taxonomy" id="54126"/>
    <lineage>
        <taxon>Eukaryota</taxon>
        <taxon>Metazoa</taxon>
        <taxon>Ecdysozoa</taxon>
        <taxon>Nematoda</taxon>
        <taxon>Chromadorea</taxon>
        <taxon>Rhabditida</taxon>
        <taxon>Rhabditina</taxon>
        <taxon>Diplogasteromorpha</taxon>
        <taxon>Diplogasteroidea</taxon>
        <taxon>Neodiplogasteridae</taxon>
        <taxon>Pristionchus</taxon>
    </lineage>
</organism>
<keyword evidence="2" id="KW-1185">Reference proteome</keyword>
<reference evidence="2" key="1">
    <citation type="journal article" date="2008" name="Nat. Genet.">
        <title>The Pristionchus pacificus genome provides a unique perspective on nematode lifestyle and parasitism.</title>
        <authorList>
            <person name="Dieterich C."/>
            <person name="Clifton S.W."/>
            <person name="Schuster L.N."/>
            <person name="Chinwalla A."/>
            <person name="Delehaunty K."/>
            <person name="Dinkelacker I."/>
            <person name="Fulton L."/>
            <person name="Fulton R."/>
            <person name="Godfrey J."/>
            <person name="Minx P."/>
            <person name="Mitreva M."/>
            <person name="Roeseler W."/>
            <person name="Tian H."/>
            <person name="Witte H."/>
            <person name="Yang S.P."/>
            <person name="Wilson R.K."/>
            <person name="Sommer R.J."/>
        </authorList>
    </citation>
    <scope>NUCLEOTIDE SEQUENCE [LARGE SCALE GENOMIC DNA]</scope>
    <source>
        <strain evidence="2">PS312</strain>
    </source>
</reference>
<dbReference type="Proteomes" id="UP000005239">
    <property type="component" value="Unassembled WGS sequence"/>
</dbReference>
<proteinExistence type="predicted"/>
<gene>
    <name evidence="1" type="primary">WBGene00096646</name>
</gene>
<name>A0A2A6C6Q5_PRIPA</name>
<accession>A0A8R1YAR7</accession>
<dbReference type="EnsemblMetazoa" id="PPA07092.1">
    <property type="protein sequence ID" value="PPA07092.1"/>
    <property type="gene ID" value="WBGene00096646"/>
</dbReference>
<sequence>MCSSRAVLRSLLLIALALAAGTVADTQIDSEYSANAVSSSSGGLPTSAPSVDAPPQSMTSLSMKGSAQCADLFAAVCKQGAKDEHEDWLTSIVDANRDKDDKIKKDFSLATLALSIRDGKHPEEQTEMRLAGGEKSKGDIEEIIKKECSDFACLEKYYKPLLTFFTVYARGYEGRDDKGTRALAALEYMDRFKKLSMFYNILLERSYVHKYRLITIAKITSKIKHHELQKTAAGTPQVDLLGLSYIDILKEEWSNMKVPEDDNVEEAFYRKAYDEGLQLWNKFGSLTGTILAHVSALHSVNKQYPGDILDLVSADTEFDNKRFLRPIQKADRLVLPESFLVESVYRTKDNNMGLLAFRLAKIMLRRAFAESGTDLVKHMQDDVKNCTTNQFRATYLKMYNKIHNTRGEGDDIYFMEVNGAARFFKPFSDAFDCKDGDNLHYVESSCLPLGSSNIHRRASAEL</sequence>
<evidence type="ECO:0000313" key="1">
    <source>
        <dbReference type="EnsemblMetazoa" id="PPA07092.1"/>
    </source>
</evidence>
<protein>
    <submittedName>
        <fullName evidence="1">Uncharacterized protein</fullName>
    </submittedName>
</protein>
<reference evidence="1" key="2">
    <citation type="submission" date="2022-06" db="UniProtKB">
        <authorList>
            <consortium name="EnsemblMetazoa"/>
        </authorList>
    </citation>
    <scope>IDENTIFICATION</scope>
    <source>
        <strain evidence="1">PS312</strain>
    </source>
</reference>
<dbReference type="AlphaFoldDB" id="A0A2A6C6Q5"/>
<accession>A0A2A6C6Q5</accession>